<name>A0ABS3Y9G8_9BACT</name>
<feature type="transmembrane region" description="Helical" evidence="9">
    <location>
        <begin position="266"/>
        <end position="284"/>
    </location>
</feature>
<dbReference type="RefSeq" id="WP_209143423.1">
    <property type="nucleotide sequence ID" value="NZ_JAGHKP010000001.1"/>
</dbReference>
<dbReference type="InterPro" id="IPR044669">
    <property type="entry name" value="YneE/VCCN1/2-like"/>
</dbReference>
<evidence type="ECO:0000256" key="1">
    <source>
        <dbReference type="ARBA" id="ARBA00004651"/>
    </source>
</evidence>
<organism evidence="10 11">
    <name type="scientific">Chitinophaga chungangae</name>
    <dbReference type="NCBI Taxonomy" id="2821488"/>
    <lineage>
        <taxon>Bacteria</taxon>
        <taxon>Pseudomonadati</taxon>
        <taxon>Bacteroidota</taxon>
        <taxon>Chitinophagia</taxon>
        <taxon>Chitinophagales</taxon>
        <taxon>Chitinophagaceae</taxon>
        <taxon>Chitinophaga</taxon>
    </lineage>
</organism>
<feature type="transmembrane region" description="Helical" evidence="9">
    <location>
        <begin position="227"/>
        <end position="246"/>
    </location>
</feature>
<dbReference type="Pfam" id="PF25539">
    <property type="entry name" value="Bestrophin_2"/>
    <property type="match status" value="1"/>
</dbReference>
<evidence type="ECO:0000256" key="6">
    <source>
        <dbReference type="ARBA" id="ARBA00023065"/>
    </source>
</evidence>
<dbReference type="Proteomes" id="UP000679126">
    <property type="component" value="Unassembled WGS sequence"/>
</dbReference>
<evidence type="ECO:0008006" key="12">
    <source>
        <dbReference type="Google" id="ProtNLM"/>
    </source>
</evidence>
<keyword evidence="3" id="KW-1003">Cell membrane</keyword>
<reference evidence="11" key="1">
    <citation type="submission" date="2021-03" db="EMBL/GenBank/DDBJ databases">
        <title>Assistant Professor.</title>
        <authorList>
            <person name="Huq M.A."/>
        </authorList>
    </citation>
    <scope>NUCLEOTIDE SEQUENCE [LARGE SCALE GENOMIC DNA]</scope>
    <source>
        <strain evidence="11">MAH-28</strain>
    </source>
</reference>
<keyword evidence="5 9" id="KW-1133">Transmembrane helix</keyword>
<dbReference type="PANTHER" id="PTHR33281">
    <property type="entry name" value="UPF0187 PROTEIN YNEE"/>
    <property type="match status" value="1"/>
</dbReference>
<keyword evidence="2" id="KW-0813">Transport</keyword>
<keyword evidence="4 9" id="KW-0812">Transmembrane</keyword>
<evidence type="ECO:0000313" key="10">
    <source>
        <dbReference type="EMBL" id="MBO9151326.1"/>
    </source>
</evidence>
<keyword evidence="11" id="KW-1185">Reference proteome</keyword>
<evidence type="ECO:0000313" key="11">
    <source>
        <dbReference type="Proteomes" id="UP000679126"/>
    </source>
</evidence>
<evidence type="ECO:0000256" key="2">
    <source>
        <dbReference type="ARBA" id="ARBA00022448"/>
    </source>
</evidence>
<evidence type="ECO:0000256" key="3">
    <source>
        <dbReference type="ARBA" id="ARBA00022475"/>
    </source>
</evidence>
<gene>
    <name evidence="10" type="ORF">J7I43_03845</name>
</gene>
<comment type="caution">
    <text evidence="10">The sequence shown here is derived from an EMBL/GenBank/DDBJ whole genome shotgun (WGS) entry which is preliminary data.</text>
</comment>
<evidence type="ECO:0000256" key="8">
    <source>
        <dbReference type="ARBA" id="ARBA00034708"/>
    </source>
</evidence>
<evidence type="ECO:0000256" key="9">
    <source>
        <dbReference type="SAM" id="Phobius"/>
    </source>
</evidence>
<feature type="transmembrane region" description="Helical" evidence="9">
    <location>
        <begin position="20"/>
        <end position="37"/>
    </location>
</feature>
<proteinExistence type="inferred from homology"/>
<dbReference type="PANTHER" id="PTHR33281:SF19">
    <property type="entry name" value="VOLTAGE-DEPENDENT ANION CHANNEL-FORMING PROTEIN YNEE"/>
    <property type="match status" value="1"/>
</dbReference>
<comment type="similarity">
    <text evidence="8">Belongs to the anion channel-forming bestrophin (TC 1.A.46) family.</text>
</comment>
<protein>
    <recommendedName>
        <fullName evidence="12">Multidrug transporter</fullName>
    </recommendedName>
</protein>
<evidence type="ECO:0000256" key="4">
    <source>
        <dbReference type="ARBA" id="ARBA00022692"/>
    </source>
</evidence>
<evidence type="ECO:0000256" key="7">
    <source>
        <dbReference type="ARBA" id="ARBA00023136"/>
    </source>
</evidence>
<accession>A0ABS3Y9G8</accession>
<feature type="transmembrane region" description="Helical" evidence="9">
    <location>
        <begin position="43"/>
        <end position="62"/>
    </location>
</feature>
<keyword evidence="7 9" id="KW-0472">Membrane</keyword>
<comment type="subcellular location">
    <subcellularLocation>
        <location evidence="1">Cell membrane</location>
        <topology evidence="1">Multi-pass membrane protein</topology>
    </subcellularLocation>
</comment>
<evidence type="ECO:0000256" key="5">
    <source>
        <dbReference type="ARBA" id="ARBA00022989"/>
    </source>
</evidence>
<keyword evidence="6" id="KW-0406">Ion transport</keyword>
<sequence length="335" mass="38653">MHIGKSYPLTDFLYWTRREIYLLIVLGTMPVVLYQVLGVKWMVVPWTVVSLLGTATAFIVGFKNTQTYNRTWGALGVWGSIVNTSKYWGIICRDSFKDPELVRTLIYRHFAWLTAIRFELRKHRVWEKVDAHHNAEYQRFYKIPERKSECENEMLKYISKEELASVSKAHSMATQLLALQSRDIKAVHDSQGIVPTQFVEMQRTINAFFAQQSQVEGLKDTPYPRQYSIINTIFVRMFCILLPFGMLQEFDKLNGVVNGVMKGHMIWLLIPFTVIISWMYTSLVQVGDSTENPFEGSPNDVPISSICRSIEIDLREMLGETELPAPVKAQNEILV</sequence>
<dbReference type="EMBL" id="JAGHKP010000001">
    <property type="protein sequence ID" value="MBO9151326.1"/>
    <property type="molecule type" value="Genomic_DNA"/>
</dbReference>